<name>A0A9P6IZE7_MORAP</name>
<gene>
    <name evidence="2" type="ORF">BGZ70_010302</name>
</gene>
<evidence type="ECO:0000313" key="3">
    <source>
        <dbReference type="Proteomes" id="UP000738359"/>
    </source>
</evidence>
<evidence type="ECO:0000256" key="1">
    <source>
        <dbReference type="SAM" id="MobiDB-lite"/>
    </source>
</evidence>
<feature type="compositionally biased region" description="Basic and acidic residues" evidence="1">
    <location>
        <begin position="64"/>
        <end position="73"/>
    </location>
</feature>
<organism evidence="2 3">
    <name type="scientific">Mortierella alpina</name>
    <name type="common">Oleaginous fungus</name>
    <name type="synonym">Mortierella renispora</name>
    <dbReference type="NCBI Taxonomy" id="64518"/>
    <lineage>
        <taxon>Eukaryota</taxon>
        <taxon>Fungi</taxon>
        <taxon>Fungi incertae sedis</taxon>
        <taxon>Mucoromycota</taxon>
        <taxon>Mortierellomycotina</taxon>
        <taxon>Mortierellomycetes</taxon>
        <taxon>Mortierellales</taxon>
        <taxon>Mortierellaceae</taxon>
        <taxon>Mortierella</taxon>
    </lineage>
</organism>
<protein>
    <submittedName>
        <fullName evidence="2">Uncharacterized protein</fullName>
    </submittedName>
</protein>
<accession>A0A9P6IZE7</accession>
<feature type="non-terminal residue" evidence="2">
    <location>
        <position position="146"/>
    </location>
</feature>
<reference evidence="2" key="1">
    <citation type="journal article" date="2020" name="Fungal Divers.">
        <title>Resolving the Mortierellaceae phylogeny through synthesis of multi-gene phylogenetics and phylogenomics.</title>
        <authorList>
            <person name="Vandepol N."/>
            <person name="Liber J."/>
            <person name="Desiro A."/>
            <person name="Na H."/>
            <person name="Kennedy M."/>
            <person name="Barry K."/>
            <person name="Grigoriev I.V."/>
            <person name="Miller A.N."/>
            <person name="O'Donnell K."/>
            <person name="Stajich J.E."/>
            <person name="Bonito G."/>
        </authorList>
    </citation>
    <scope>NUCLEOTIDE SEQUENCE</scope>
    <source>
        <strain evidence="2">CK1249</strain>
    </source>
</reference>
<feature type="region of interest" description="Disordered" evidence="1">
    <location>
        <begin position="30"/>
        <end position="83"/>
    </location>
</feature>
<dbReference type="EMBL" id="JAAAHY010000915">
    <property type="protein sequence ID" value="KAF9955247.1"/>
    <property type="molecule type" value="Genomic_DNA"/>
</dbReference>
<feature type="compositionally biased region" description="Polar residues" evidence="1">
    <location>
        <begin position="53"/>
        <end position="63"/>
    </location>
</feature>
<dbReference type="Proteomes" id="UP000738359">
    <property type="component" value="Unassembled WGS sequence"/>
</dbReference>
<proteinExistence type="predicted"/>
<evidence type="ECO:0000313" key="2">
    <source>
        <dbReference type="EMBL" id="KAF9955247.1"/>
    </source>
</evidence>
<dbReference type="AlphaFoldDB" id="A0A9P6IZE7"/>
<sequence>MDLDELVESIMLGSTPDTLGLFRCAQGRTEEAERVVPKGKRTVSEGIAAPAPSTDSSGQSESEPSAKRPRTSERTSNARRRQYPSYGSLVAMKALVWETRKLVEVRNERIRLMVMSRMVYDRVGELGDQYPRNNVVVPSVAVSAVA</sequence>
<keyword evidence="3" id="KW-1185">Reference proteome</keyword>
<comment type="caution">
    <text evidence="2">The sequence shown here is derived from an EMBL/GenBank/DDBJ whole genome shotgun (WGS) entry which is preliminary data.</text>
</comment>